<dbReference type="AlphaFoldDB" id="A0AAN8P5L8"/>
<organism evidence="1 2">
    <name type="scientific">Polyplax serrata</name>
    <name type="common">Common mouse louse</name>
    <dbReference type="NCBI Taxonomy" id="468196"/>
    <lineage>
        <taxon>Eukaryota</taxon>
        <taxon>Metazoa</taxon>
        <taxon>Ecdysozoa</taxon>
        <taxon>Arthropoda</taxon>
        <taxon>Hexapoda</taxon>
        <taxon>Insecta</taxon>
        <taxon>Pterygota</taxon>
        <taxon>Neoptera</taxon>
        <taxon>Paraneoptera</taxon>
        <taxon>Psocodea</taxon>
        <taxon>Troctomorpha</taxon>
        <taxon>Phthiraptera</taxon>
        <taxon>Anoplura</taxon>
        <taxon>Polyplacidae</taxon>
        <taxon>Polyplax</taxon>
    </lineage>
</organism>
<evidence type="ECO:0000313" key="2">
    <source>
        <dbReference type="Proteomes" id="UP001372834"/>
    </source>
</evidence>
<accession>A0AAN8P5L8</accession>
<dbReference type="Proteomes" id="UP001372834">
    <property type="component" value="Unassembled WGS sequence"/>
</dbReference>
<protein>
    <submittedName>
        <fullName evidence="1">Uncharacterized protein</fullName>
    </submittedName>
</protein>
<sequence length="91" mass="10570">MRDAIRPEREMTLPRRLPCRKLTDRGADKFLSVVAIDVEKSPVDLRNIEDNIFSACWESDRCPDSVVSYDIDCWTRLKVPETVKFTVIPLM</sequence>
<reference evidence="1 2" key="1">
    <citation type="submission" date="2023-10" db="EMBL/GenBank/DDBJ databases">
        <title>Genomes of two closely related lineages of the louse Polyplax serrata with different host specificities.</title>
        <authorList>
            <person name="Martinu J."/>
            <person name="Tarabai H."/>
            <person name="Stefka J."/>
            <person name="Hypsa V."/>
        </authorList>
    </citation>
    <scope>NUCLEOTIDE SEQUENCE [LARGE SCALE GENOMIC DNA]</scope>
    <source>
        <strain evidence="1">HR10_N</strain>
    </source>
</reference>
<gene>
    <name evidence="1" type="ORF">RUM43_013703</name>
</gene>
<evidence type="ECO:0000313" key="1">
    <source>
        <dbReference type="EMBL" id="KAK6618510.1"/>
    </source>
</evidence>
<dbReference type="EMBL" id="JAWJWE010000042">
    <property type="protein sequence ID" value="KAK6618510.1"/>
    <property type="molecule type" value="Genomic_DNA"/>
</dbReference>
<name>A0AAN8P5L8_POLSC</name>
<comment type="caution">
    <text evidence="1">The sequence shown here is derived from an EMBL/GenBank/DDBJ whole genome shotgun (WGS) entry which is preliminary data.</text>
</comment>
<proteinExistence type="predicted"/>